<gene>
    <name evidence="6" type="ORF">SFRICE_013748</name>
</gene>
<feature type="transmembrane region" description="Helical" evidence="4">
    <location>
        <begin position="124"/>
        <end position="146"/>
    </location>
</feature>
<dbReference type="InterPro" id="IPR007588">
    <property type="entry name" value="Znf_FLYWCH"/>
</dbReference>
<name>A0A2H1VJM6_SPOFR</name>
<keyword evidence="4" id="KW-0812">Transmembrane</keyword>
<keyword evidence="4" id="KW-1133">Transmembrane helix</keyword>
<protein>
    <submittedName>
        <fullName evidence="6">SFRICE_013748</fullName>
    </submittedName>
</protein>
<reference evidence="6" key="1">
    <citation type="submission" date="2016-07" db="EMBL/GenBank/DDBJ databases">
        <authorList>
            <person name="Bretaudeau A."/>
        </authorList>
    </citation>
    <scope>NUCLEOTIDE SEQUENCE</scope>
    <source>
        <strain evidence="6">Rice</strain>
        <tissue evidence="6">Whole body</tissue>
    </source>
</reference>
<evidence type="ECO:0000256" key="4">
    <source>
        <dbReference type="SAM" id="Phobius"/>
    </source>
</evidence>
<feature type="domain" description="FLYWCH-type" evidence="5">
    <location>
        <begin position="191"/>
        <end position="250"/>
    </location>
</feature>
<dbReference type="Pfam" id="PF04500">
    <property type="entry name" value="FLYWCH"/>
    <property type="match status" value="1"/>
</dbReference>
<keyword evidence="2" id="KW-0863">Zinc-finger</keyword>
<dbReference type="AlphaFoldDB" id="A0A2H1VJM6"/>
<evidence type="ECO:0000256" key="1">
    <source>
        <dbReference type="ARBA" id="ARBA00022723"/>
    </source>
</evidence>
<feature type="transmembrane region" description="Helical" evidence="4">
    <location>
        <begin position="166"/>
        <end position="186"/>
    </location>
</feature>
<sequence>MVTVFTFTPTFSSTRNGTPVLDIGDNRYYKNNRSKGPKATWFCNSTEEIKPTFGLSKNGKRVLDVGIFRYYRNNRSKGVRATWFCKRRFHGCRASITIDDETIILYILTRGTVSQRSRWASTGFIGTTVVLISGLCGSAAGTAWAAELPSQPSRTSSSNRNRNHFVFIHLSYLVVQLALTTIEINWGPIIMNTKRGTPLLQVNGQRYNFKRTLQNGARIYWVCNKAPQGCRVSIVTYDDHIIRVKNEHNH</sequence>
<evidence type="ECO:0000256" key="2">
    <source>
        <dbReference type="ARBA" id="ARBA00022771"/>
    </source>
</evidence>
<accession>A0A2H1VJM6</accession>
<evidence type="ECO:0000256" key="3">
    <source>
        <dbReference type="ARBA" id="ARBA00022833"/>
    </source>
</evidence>
<organism evidence="6">
    <name type="scientific">Spodoptera frugiperda</name>
    <name type="common">Fall armyworm</name>
    <dbReference type="NCBI Taxonomy" id="7108"/>
    <lineage>
        <taxon>Eukaryota</taxon>
        <taxon>Metazoa</taxon>
        <taxon>Ecdysozoa</taxon>
        <taxon>Arthropoda</taxon>
        <taxon>Hexapoda</taxon>
        <taxon>Insecta</taxon>
        <taxon>Pterygota</taxon>
        <taxon>Neoptera</taxon>
        <taxon>Endopterygota</taxon>
        <taxon>Lepidoptera</taxon>
        <taxon>Glossata</taxon>
        <taxon>Ditrysia</taxon>
        <taxon>Noctuoidea</taxon>
        <taxon>Noctuidae</taxon>
        <taxon>Amphipyrinae</taxon>
        <taxon>Spodoptera</taxon>
    </lineage>
</organism>
<proteinExistence type="predicted"/>
<evidence type="ECO:0000259" key="5">
    <source>
        <dbReference type="Pfam" id="PF04500"/>
    </source>
</evidence>
<dbReference type="GO" id="GO:0008270">
    <property type="term" value="F:zinc ion binding"/>
    <property type="evidence" value="ECO:0007669"/>
    <property type="project" value="UniProtKB-KW"/>
</dbReference>
<keyword evidence="3" id="KW-0862">Zinc</keyword>
<keyword evidence="1" id="KW-0479">Metal-binding</keyword>
<dbReference type="EMBL" id="ODYU01002926">
    <property type="protein sequence ID" value="SOQ41033.1"/>
    <property type="molecule type" value="Genomic_DNA"/>
</dbReference>
<keyword evidence="4" id="KW-0472">Membrane</keyword>
<evidence type="ECO:0000313" key="6">
    <source>
        <dbReference type="EMBL" id="SOQ41033.1"/>
    </source>
</evidence>
<dbReference type="Gene3D" id="2.20.25.240">
    <property type="match status" value="2"/>
</dbReference>